<evidence type="ECO:0000313" key="1">
    <source>
        <dbReference type="EMBL" id="QWC14701.1"/>
    </source>
</evidence>
<reference evidence="1 2" key="1">
    <citation type="submission" date="2021-05" db="EMBL/GenBank/DDBJ databases">
        <title>Novel species in genus Cellulomonas.</title>
        <authorList>
            <person name="Zhang G."/>
        </authorList>
    </citation>
    <scope>NUCLEOTIDE SEQUENCE [LARGE SCALE GENOMIC DNA]</scope>
    <source>
        <strain evidence="2">zg-ZUI157</strain>
    </source>
</reference>
<evidence type="ECO:0000313" key="2">
    <source>
        <dbReference type="Proteomes" id="UP000679335"/>
    </source>
</evidence>
<proteinExistence type="predicted"/>
<protein>
    <submittedName>
        <fullName evidence="1">Uncharacterized protein</fullName>
    </submittedName>
</protein>
<gene>
    <name evidence="1" type="ORF">KKR89_09955</name>
</gene>
<sequence length="67" mass="7515">MSQHLSRRGFAGATILYMTHSPSTLRGCRRRVTERQGEVRVTAIDAGHEIGHVEPRIACRVREGNDD</sequence>
<accession>A0ABX8GGC3</accession>
<keyword evidence="2" id="KW-1185">Reference proteome</keyword>
<dbReference type="EMBL" id="CP076023">
    <property type="protein sequence ID" value="QWC14701.1"/>
    <property type="molecule type" value="Genomic_DNA"/>
</dbReference>
<organism evidence="1 2">
    <name type="scientific">Cellulomonas dongxiuzhuiae</name>
    <dbReference type="NCBI Taxonomy" id="2819979"/>
    <lineage>
        <taxon>Bacteria</taxon>
        <taxon>Bacillati</taxon>
        <taxon>Actinomycetota</taxon>
        <taxon>Actinomycetes</taxon>
        <taxon>Micrococcales</taxon>
        <taxon>Cellulomonadaceae</taxon>
        <taxon>Cellulomonas</taxon>
    </lineage>
</organism>
<name>A0ABX8GGC3_9CELL</name>
<dbReference type="RefSeq" id="WP_208195206.1">
    <property type="nucleotide sequence ID" value="NZ_CP076023.1"/>
</dbReference>
<dbReference type="Proteomes" id="UP000679335">
    <property type="component" value="Chromosome"/>
</dbReference>